<dbReference type="EMBL" id="WJNG01000015">
    <property type="protein sequence ID" value="MRH44233.1"/>
    <property type="molecule type" value="Genomic_DNA"/>
</dbReference>
<keyword evidence="4" id="KW-1185">Reference proteome</keyword>
<dbReference type="AlphaFoldDB" id="A0A6A8DF04"/>
<dbReference type="RefSeq" id="WP_153737848.1">
    <property type="nucleotide sequence ID" value="NZ_WJNG01000015.1"/>
</dbReference>
<accession>A0A6A8DF04</accession>
<dbReference type="InterPro" id="IPR036661">
    <property type="entry name" value="Luciferase-like_sf"/>
</dbReference>
<dbReference type="Gene3D" id="3.20.20.30">
    <property type="entry name" value="Luciferase-like domain"/>
    <property type="match status" value="1"/>
</dbReference>
<gene>
    <name evidence="3" type="ORF">GH741_16440</name>
</gene>
<dbReference type="EC" id="1.-.-.-" evidence="3"/>
<protein>
    <submittedName>
        <fullName evidence="3">MsnO8 family LLM class oxidoreductase</fullName>
        <ecNumber evidence="3">1.-.-.-</ecNumber>
    </submittedName>
</protein>
<evidence type="ECO:0000313" key="4">
    <source>
        <dbReference type="Proteomes" id="UP000799092"/>
    </source>
</evidence>
<comment type="caution">
    <text evidence="3">The sequence shown here is derived from an EMBL/GenBank/DDBJ whole genome shotgun (WGS) entry which is preliminary data.</text>
</comment>
<dbReference type="InterPro" id="IPR050766">
    <property type="entry name" value="Bact_Lucif_Oxidored"/>
</dbReference>
<feature type="domain" description="Luciferase-like" evidence="2">
    <location>
        <begin position="3"/>
        <end position="299"/>
    </location>
</feature>
<evidence type="ECO:0000259" key="2">
    <source>
        <dbReference type="Pfam" id="PF00296"/>
    </source>
</evidence>
<name>A0A6A8DF04_9BACI</name>
<proteinExistence type="predicted"/>
<dbReference type="OrthoDB" id="9780518at2"/>
<dbReference type="InterPro" id="IPR011251">
    <property type="entry name" value="Luciferase-like_dom"/>
</dbReference>
<dbReference type="InterPro" id="IPR019949">
    <property type="entry name" value="CmoO-like"/>
</dbReference>
<keyword evidence="3" id="KW-0560">Oxidoreductase</keyword>
<dbReference type="NCBIfam" id="TIGR03558">
    <property type="entry name" value="oxido_grp_1"/>
    <property type="match status" value="1"/>
</dbReference>
<dbReference type="SUPFAM" id="SSF51679">
    <property type="entry name" value="Bacterial luciferase-like"/>
    <property type="match status" value="1"/>
</dbReference>
<sequence length="333" mass="37136">MIRLSILDQTPIPEGSSAKQELLNTVRLAQIAERLGYHRFWISEHHLETLGHSSPEVLIPHIAANTSRIRVGSGGVMLPHYSAYKVAENFRLLEALYPNRIDLGVGRAPGGIPLATSALQENKTIHHDDFSQQIEDLIFYLTGSKDETHRFRGLKAMPEIDTIPELWVLGSSGGSAGLASKYGISYAFAQFISGQHGGEIVKNYQKGFRSSQMQEASCSIAAFFVVCAETDKEAERLASSLDVQFIKIAKGEQSGGVISPAQAMKYPFSTTDLHYVEENRKRLLVGSPETIKSQLLRYSQEYQTDEFMLATIMYDFHSKVKSYQLLSDVFNLR</sequence>
<evidence type="ECO:0000256" key="1">
    <source>
        <dbReference type="ARBA" id="ARBA00007789"/>
    </source>
</evidence>
<dbReference type="Pfam" id="PF00296">
    <property type="entry name" value="Bac_luciferase"/>
    <property type="match status" value="1"/>
</dbReference>
<organism evidence="3 4">
    <name type="scientific">Aquibacillus halophilus</name>
    <dbReference type="NCBI Taxonomy" id="930132"/>
    <lineage>
        <taxon>Bacteria</taxon>
        <taxon>Bacillati</taxon>
        <taxon>Bacillota</taxon>
        <taxon>Bacilli</taxon>
        <taxon>Bacillales</taxon>
        <taxon>Bacillaceae</taxon>
        <taxon>Aquibacillus</taxon>
    </lineage>
</organism>
<dbReference type="FunFam" id="3.20.20.30:FF:000002">
    <property type="entry name" value="LLM class flavin-dependent oxidoreductase"/>
    <property type="match status" value="1"/>
</dbReference>
<dbReference type="PANTHER" id="PTHR30137">
    <property type="entry name" value="LUCIFERASE-LIKE MONOOXYGENASE"/>
    <property type="match status" value="1"/>
</dbReference>
<dbReference type="GO" id="GO:0016705">
    <property type="term" value="F:oxidoreductase activity, acting on paired donors, with incorporation or reduction of molecular oxygen"/>
    <property type="evidence" value="ECO:0007669"/>
    <property type="project" value="InterPro"/>
</dbReference>
<dbReference type="PANTHER" id="PTHR30137:SF19">
    <property type="entry name" value="LUCIFERASE-LIKE MONOOXYGENASE"/>
    <property type="match status" value="1"/>
</dbReference>
<dbReference type="GO" id="GO:0005829">
    <property type="term" value="C:cytosol"/>
    <property type="evidence" value="ECO:0007669"/>
    <property type="project" value="TreeGrafter"/>
</dbReference>
<dbReference type="CDD" id="cd00347">
    <property type="entry name" value="Flavin_utilizing_monoxygenases"/>
    <property type="match status" value="1"/>
</dbReference>
<comment type="similarity">
    <text evidence="1">To bacterial alkanal monooxygenase alpha and beta chains.</text>
</comment>
<evidence type="ECO:0000313" key="3">
    <source>
        <dbReference type="EMBL" id="MRH44233.1"/>
    </source>
</evidence>
<reference evidence="3" key="1">
    <citation type="submission" date="2019-11" db="EMBL/GenBank/DDBJ databases">
        <authorList>
            <person name="Li J."/>
        </authorList>
    </citation>
    <scope>NUCLEOTIDE SEQUENCE</scope>
    <source>
        <strain evidence="3">B6B</strain>
    </source>
</reference>
<dbReference type="Proteomes" id="UP000799092">
    <property type="component" value="Unassembled WGS sequence"/>
</dbReference>